<dbReference type="GO" id="GO:0030527">
    <property type="term" value="F:structural constituent of chromatin"/>
    <property type="evidence" value="ECO:0007669"/>
    <property type="project" value="InterPro"/>
</dbReference>
<dbReference type="NCBIfam" id="NF003013">
    <property type="entry name" value="PRK03846.1"/>
    <property type="match status" value="1"/>
</dbReference>
<evidence type="ECO:0000256" key="17">
    <source>
        <dbReference type="ARBA" id="ARBA00023269"/>
    </source>
</evidence>
<keyword evidence="22" id="KW-1185">Reference proteome</keyword>
<dbReference type="InterPro" id="IPR009072">
    <property type="entry name" value="Histone-fold"/>
</dbReference>
<dbReference type="GO" id="GO:0000786">
    <property type="term" value="C:nucleosome"/>
    <property type="evidence" value="ECO:0007669"/>
    <property type="project" value="UniProtKB-KW"/>
</dbReference>
<dbReference type="GO" id="GO:0005524">
    <property type="term" value="F:ATP binding"/>
    <property type="evidence" value="ECO:0007669"/>
    <property type="project" value="UniProtKB-KW"/>
</dbReference>
<dbReference type="UniPathway" id="UPA00140">
    <property type="reaction ID" value="UER00205"/>
</dbReference>
<keyword evidence="12 19" id="KW-0418">Kinase</keyword>
<name>A0A1R1PZN5_ZANCU</name>
<dbReference type="InterPro" id="IPR059117">
    <property type="entry name" value="APS_kinase_dom"/>
</dbReference>
<dbReference type="GO" id="GO:0005634">
    <property type="term" value="C:nucleus"/>
    <property type="evidence" value="ECO:0007669"/>
    <property type="project" value="UniProtKB-SubCell"/>
</dbReference>
<evidence type="ECO:0000256" key="8">
    <source>
        <dbReference type="ARBA" id="ARBA00011538"/>
    </source>
</evidence>
<comment type="caution">
    <text evidence="21">The sequence shown here is derived from an EMBL/GenBank/DDBJ whole genome shotgun (WGS) entry which is preliminary data.</text>
</comment>
<dbReference type="GO" id="GO:0019344">
    <property type="term" value="P:cysteine biosynthetic process"/>
    <property type="evidence" value="ECO:0007669"/>
    <property type="project" value="UniProtKB-KW"/>
</dbReference>
<dbReference type="InterPro" id="IPR001951">
    <property type="entry name" value="Histone_H4"/>
</dbReference>
<comment type="function">
    <text evidence="2 18">Core component of nucleosome. Nucleosomes wrap and compact DNA into chromatin, limiting DNA accessibility to the cellular machineries which require DNA as a template. Histones thereby play a central role in transcription regulation, DNA repair, DNA replication and chromosomal stability. DNA accessibility is regulated via a complex set of post-translational modifications of histones, also called histone code, and nucleosome remodeling.</text>
</comment>
<dbReference type="GO" id="GO:0003677">
    <property type="term" value="F:DNA binding"/>
    <property type="evidence" value="ECO:0007669"/>
    <property type="project" value="UniProtKB-KW"/>
</dbReference>
<sequence>MTQGKIDEKRNIVWHTSSVTREERNKTNGYKGATIWFTGLSASGKSTIACRLEQRLVELGYVSYVLDGDNIRFGINKDLGFSESDRTENIRRISEIAKLFADANILCLASFISPIAEDRNRARSIHVDDGLDFVEVFVDAPLEVAENRDPKGLYKLARAGKIKEKKFGCNGETCKFTGISSPYEKPENPDIHIRTDQTDIEQSVELILQYLESRQLLRGLGKAGAKHHRKILGDNIQGITKPVIRRLARRGGVKRISGLIHEETRTVPKSFLENALRDAVTYTEHEKQKTVTSMNVVYALKRQGKTLYGFGG</sequence>
<keyword evidence="10 19" id="KW-0808">Transferase</keyword>
<evidence type="ECO:0000313" key="22">
    <source>
        <dbReference type="Proteomes" id="UP000188320"/>
    </source>
</evidence>
<dbReference type="InterPro" id="IPR027417">
    <property type="entry name" value="P-loop_NTPase"/>
</dbReference>
<dbReference type="PANTHER" id="PTHR11055">
    <property type="entry name" value="BIFUNCTIONAL 3'-PHOSPHOADENOSINE 5'-PHOSPHOSULFATE SYNTHASE"/>
    <property type="match status" value="1"/>
</dbReference>
<gene>
    <name evidence="21" type="ORF">AX774_g1</name>
</gene>
<dbReference type="SUPFAM" id="SSF47113">
    <property type="entry name" value="Histone-fold"/>
    <property type="match status" value="1"/>
</dbReference>
<evidence type="ECO:0000256" key="2">
    <source>
        <dbReference type="ARBA" id="ARBA00002001"/>
    </source>
</evidence>
<evidence type="ECO:0000256" key="13">
    <source>
        <dbReference type="ARBA" id="ARBA00022840"/>
    </source>
</evidence>
<dbReference type="OrthoDB" id="506431at2759"/>
<evidence type="ECO:0000256" key="3">
    <source>
        <dbReference type="ARBA" id="ARBA00004123"/>
    </source>
</evidence>
<dbReference type="GO" id="GO:0070814">
    <property type="term" value="P:hydrogen sulfide biosynthetic process"/>
    <property type="evidence" value="ECO:0007669"/>
    <property type="project" value="UniProtKB-UniPathway"/>
</dbReference>
<dbReference type="CDD" id="cd22912">
    <property type="entry name" value="HFD_H4"/>
    <property type="match status" value="1"/>
</dbReference>
<evidence type="ECO:0000256" key="18">
    <source>
        <dbReference type="RuleBase" id="RU000528"/>
    </source>
</evidence>
<dbReference type="GO" id="GO:0004020">
    <property type="term" value="F:adenylylsulfate kinase activity"/>
    <property type="evidence" value="ECO:0007669"/>
    <property type="project" value="UniProtKB-EC"/>
</dbReference>
<dbReference type="SUPFAM" id="SSF52540">
    <property type="entry name" value="P-loop containing nucleoside triphosphate hydrolases"/>
    <property type="match status" value="1"/>
</dbReference>
<evidence type="ECO:0000256" key="16">
    <source>
        <dbReference type="ARBA" id="ARBA00023242"/>
    </source>
</evidence>
<proteinExistence type="inferred from homology"/>
<dbReference type="FunFam" id="1.10.20.10:FF:000012">
    <property type="entry name" value="Histone H4"/>
    <property type="match status" value="1"/>
</dbReference>
<evidence type="ECO:0000256" key="6">
    <source>
        <dbReference type="ARBA" id="ARBA00006564"/>
    </source>
</evidence>
<dbReference type="GO" id="GO:0046982">
    <property type="term" value="F:protein heterodimerization activity"/>
    <property type="evidence" value="ECO:0007669"/>
    <property type="project" value="InterPro"/>
</dbReference>
<keyword evidence="17 18" id="KW-0544">Nucleosome core</keyword>
<dbReference type="Gene3D" id="1.10.20.10">
    <property type="entry name" value="Histone, subunit A"/>
    <property type="match status" value="1"/>
</dbReference>
<feature type="domain" description="APS kinase" evidence="20">
    <location>
        <begin position="31"/>
        <end position="193"/>
    </location>
</feature>
<dbReference type="EMBL" id="LSSK01000001">
    <property type="protein sequence ID" value="OMH86413.1"/>
    <property type="molecule type" value="Genomic_DNA"/>
</dbReference>
<evidence type="ECO:0000256" key="9">
    <source>
        <dbReference type="ARBA" id="ARBA00022454"/>
    </source>
</evidence>
<keyword evidence="13 19" id="KW-0067">ATP-binding</keyword>
<accession>A0A1R1PZN5</accession>
<comment type="similarity">
    <text evidence="6 18">Belongs to the histone H4 family.</text>
</comment>
<dbReference type="CDD" id="cd02027">
    <property type="entry name" value="APSK"/>
    <property type="match status" value="1"/>
</dbReference>
<evidence type="ECO:0000256" key="11">
    <source>
        <dbReference type="ARBA" id="ARBA00022741"/>
    </source>
</evidence>
<keyword evidence="16 18" id="KW-0539">Nucleus</keyword>
<dbReference type="Pfam" id="PF01583">
    <property type="entry name" value="APS_kinase"/>
    <property type="match status" value="1"/>
</dbReference>
<comment type="pathway">
    <text evidence="5 19">Sulfur metabolism; hydrogen sulfide biosynthesis; sulfite from sulfate: step 2/3.</text>
</comment>
<dbReference type="PRINTS" id="PR00623">
    <property type="entry name" value="HISTONEH4"/>
</dbReference>
<keyword evidence="11 19" id="KW-0547">Nucleotide-binding</keyword>
<dbReference type="InterPro" id="IPR002891">
    <property type="entry name" value="APS"/>
</dbReference>
<dbReference type="FunFam" id="3.40.50.300:FF:000212">
    <property type="entry name" value="Adenylyl-sulfate kinase"/>
    <property type="match status" value="1"/>
</dbReference>
<reference evidence="22" key="1">
    <citation type="submission" date="2017-01" db="EMBL/GenBank/DDBJ databases">
        <authorList>
            <person name="Wang Y."/>
            <person name="White M."/>
            <person name="Kvist S."/>
            <person name="Moncalvo J.-M."/>
        </authorList>
    </citation>
    <scope>NUCLEOTIDE SEQUENCE [LARGE SCALE GENOMIC DNA]</scope>
    <source>
        <strain evidence="22">COL-18-3</strain>
    </source>
</reference>
<evidence type="ECO:0000256" key="10">
    <source>
        <dbReference type="ARBA" id="ARBA00022679"/>
    </source>
</evidence>
<organism evidence="21 22">
    <name type="scientific">Zancudomyces culisetae</name>
    <name type="common">Gut fungus</name>
    <name type="synonym">Smittium culisetae</name>
    <dbReference type="NCBI Taxonomy" id="1213189"/>
    <lineage>
        <taxon>Eukaryota</taxon>
        <taxon>Fungi</taxon>
        <taxon>Fungi incertae sedis</taxon>
        <taxon>Zoopagomycota</taxon>
        <taxon>Kickxellomycotina</taxon>
        <taxon>Harpellomycetes</taxon>
        <taxon>Harpellales</taxon>
        <taxon>Legeriomycetaceae</taxon>
        <taxon>Zancudomyces</taxon>
    </lineage>
</organism>
<comment type="subunit">
    <text evidence="8 18">The nucleosome is a histone octamer containing two molecules each of H2A, H2B, H3 and H4 assembled in one H3-H4 heterotetramer and two H2A-H2B heterodimers. The octamer wraps approximately 147 bp of DNA.</text>
</comment>
<protein>
    <recommendedName>
        <fullName evidence="18 19">Multifunctional fusion protein</fullName>
    </recommendedName>
    <domain>
        <recommendedName>
            <fullName evidence="19">Adenylyl-sulfate kinase</fullName>
            <ecNumber evidence="19">2.7.1.25</ecNumber>
        </recommendedName>
    </domain>
    <domain>
        <recommendedName>
            <fullName evidence="18">Histone H4</fullName>
        </recommendedName>
    </domain>
</protein>
<evidence type="ECO:0000259" key="20">
    <source>
        <dbReference type="Pfam" id="PF01583"/>
    </source>
</evidence>
<evidence type="ECO:0000256" key="15">
    <source>
        <dbReference type="ARBA" id="ARBA00023192"/>
    </source>
</evidence>
<comment type="function">
    <text evidence="19">Catalyzes the synthesis of activated sulfate.</text>
</comment>
<dbReference type="Gene3D" id="3.40.50.300">
    <property type="entry name" value="P-loop containing nucleotide triphosphate hydrolases"/>
    <property type="match status" value="1"/>
</dbReference>
<evidence type="ECO:0000313" key="21">
    <source>
        <dbReference type="EMBL" id="OMH86413.1"/>
    </source>
</evidence>
<evidence type="ECO:0000256" key="1">
    <source>
        <dbReference type="ARBA" id="ARBA00001823"/>
    </source>
</evidence>
<evidence type="ECO:0000256" key="12">
    <source>
        <dbReference type="ARBA" id="ARBA00022777"/>
    </source>
</evidence>
<evidence type="ECO:0000256" key="7">
    <source>
        <dbReference type="ARBA" id="ARBA00007008"/>
    </source>
</evidence>
<dbReference type="Proteomes" id="UP000188320">
    <property type="component" value="Unassembled WGS sequence"/>
</dbReference>
<dbReference type="PANTHER" id="PTHR11055:SF1">
    <property type="entry name" value="PAPS SYNTHETASE, ISOFORM D"/>
    <property type="match status" value="1"/>
</dbReference>
<dbReference type="EC" id="2.7.1.25" evidence="19"/>
<dbReference type="GO" id="GO:0000103">
    <property type="term" value="P:sulfate assimilation"/>
    <property type="evidence" value="ECO:0007669"/>
    <property type="project" value="InterPro"/>
</dbReference>
<dbReference type="HAMAP" id="MF_00065">
    <property type="entry name" value="Adenylyl_sulf_kinase"/>
    <property type="match status" value="1"/>
</dbReference>
<evidence type="ECO:0000256" key="4">
    <source>
        <dbReference type="ARBA" id="ARBA00004286"/>
    </source>
</evidence>
<evidence type="ECO:0000256" key="14">
    <source>
        <dbReference type="ARBA" id="ARBA00023125"/>
    </source>
</evidence>
<dbReference type="NCBIfam" id="TIGR00455">
    <property type="entry name" value="apsK"/>
    <property type="match status" value="1"/>
</dbReference>
<evidence type="ECO:0000256" key="19">
    <source>
        <dbReference type="RuleBase" id="RU004347"/>
    </source>
</evidence>
<comment type="similarity">
    <text evidence="7 19">Belongs to the APS kinase family.</text>
</comment>
<keyword evidence="15" id="KW-0028">Amino-acid biosynthesis</keyword>
<evidence type="ECO:0000256" key="5">
    <source>
        <dbReference type="ARBA" id="ARBA00004806"/>
    </source>
</evidence>
<dbReference type="AlphaFoldDB" id="A0A1R1PZN5"/>
<keyword evidence="14 18" id="KW-0238">DNA-binding</keyword>
<comment type="subcellular location">
    <subcellularLocation>
        <location evidence="4">Chromosome</location>
    </subcellularLocation>
    <subcellularLocation>
        <location evidence="3">Nucleus</location>
    </subcellularLocation>
</comment>
<keyword evidence="15" id="KW-0198">Cysteine biosynthesis</keyword>
<keyword evidence="9 18" id="KW-0158">Chromosome</keyword>
<dbReference type="SMART" id="SM00417">
    <property type="entry name" value="H4"/>
    <property type="match status" value="1"/>
</dbReference>
<comment type="catalytic activity">
    <reaction evidence="1 19">
        <text>adenosine 5'-phosphosulfate + ATP = 3'-phosphoadenylyl sulfate + ADP + H(+)</text>
        <dbReference type="Rhea" id="RHEA:24152"/>
        <dbReference type="ChEBI" id="CHEBI:15378"/>
        <dbReference type="ChEBI" id="CHEBI:30616"/>
        <dbReference type="ChEBI" id="CHEBI:58243"/>
        <dbReference type="ChEBI" id="CHEBI:58339"/>
        <dbReference type="ChEBI" id="CHEBI:456216"/>
        <dbReference type="EC" id="2.7.1.25"/>
    </reaction>
</comment>